<organism evidence="2 3">
    <name type="scientific">Buttiauxella ferragutiae ATCC 51602</name>
    <dbReference type="NCBI Taxonomy" id="1354252"/>
    <lineage>
        <taxon>Bacteria</taxon>
        <taxon>Pseudomonadati</taxon>
        <taxon>Pseudomonadota</taxon>
        <taxon>Gammaproteobacteria</taxon>
        <taxon>Enterobacterales</taxon>
        <taxon>Enterobacteriaceae</taxon>
        <taxon>Buttiauxella</taxon>
    </lineage>
</organism>
<gene>
    <name evidence="2" type="ORF">M976_04585</name>
</gene>
<dbReference type="Proteomes" id="UP000078407">
    <property type="component" value="Unassembled WGS sequence"/>
</dbReference>
<name>A0ABX2W1S6_9ENTR</name>
<evidence type="ECO:0000313" key="3">
    <source>
        <dbReference type="Proteomes" id="UP000078407"/>
    </source>
</evidence>
<dbReference type="InterPro" id="IPR041687">
    <property type="entry name" value="HTH_46"/>
</dbReference>
<evidence type="ECO:0000313" key="2">
    <source>
        <dbReference type="EMBL" id="OAT24411.1"/>
    </source>
</evidence>
<keyword evidence="3" id="KW-1185">Reference proteome</keyword>
<evidence type="ECO:0000259" key="1">
    <source>
        <dbReference type="Pfam" id="PF15977"/>
    </source>
</evidence>
<feature type="domain" description="IprA winged helix-turn-helix" evidence="1">
    <location>
        <begin position="158"/>
        <end position="224"/>
    </location>
</feature>
<comment type="caution">
    <text evidence="2">The sequence shown here is derived from an EMBL/GenBank/DDBJ whole genome shotgun (WGS) entry which is preliminary data.</text>
</comment>
<protein>
    <recommendedName>
        <fullName evidence="1">IprA winged helix-turn-helix domain-containing protein</fullName>
    </recommendedName>
</protein>
<sequence length="227" mass="26056">MPVSNRDRHFIELSLDKRVSIMITKPLTPLEAIRSRLVEVGNKFTLPADSELSMFNEHNEPLIWFFSEGSIILHRETDELLMELVSAPTLLGLANIFQTTPIKYRLVTQTDCQGFTVPAHLASEIIEKNRLWQQACHWTSYVVRGLERRDSRFIGTTTYSQIRVTLLIMDSWSFDLRARIGVISFIQKRTKISRSVIAEILSALRKGNYIEMDKGKLVSVGRLPTSY</sequence>
<reference evidence="2 3" key="1">
    <citation type="submission" date="2016-04" db="EMBL/GenBank/DDBJ databases">
        <title>ATOL: Assembling a taxonomically balanced genome-scale reconstruction of the evolutionary history of the Enterobacteriaceae.</title>
        <authorList>
            <person name="Plunkett G.III."/>
            <person name="Neeno-Eckwall E.C."/>
            <person name="Glasner J.D."/>
            <person name="Perna N.T."/>
        </authorList>
    </citation>
    <scope>NUCLEOTIDE SEQUENCE [LARGE SCALE GENOMIC DNA]</scope>
    <source>
        <strain evidence="2 3">ATCC 51602</strain>
    </source>
</reference>
<accession>A0ABX2W1S6</accession>
<proteinExistence type="predicted"/>
<dbReference type="Pfam" id="PF15977">
    <property type="entry name" value="HTH_46"/>
    <property type="match status" value="1"/>
</dbReference>
<dbReference type="EMBL" id="LXEQ01000065">
    <property type="protein sequence ID" value="OAT24411.1"/>
    <property type="molecule type" value="Genomic_DNA"/>
</dbReference>